<dbReference type="InterPro" id="IPR029409">
    <property type="entry name" value="TMEM237"/>
</dbReference>
<comment type="similarity">
    <text evidence="3">Belongs to the TMEM237 family.</text>
</comment>
<evidence type="ECO:0000256" key="2">
    <source>
        <dbReference type="ARBA" id="ARBA00004141"/>
    </source>
</evidence>
<keyword evidence="8 12" id="KW-0472">Membrane</keyword>
<keyword evidence="6 12" id="KW-1133">Transmembrane helix</keyword>
<reference evidence="13" key="1">
    <citation type="submission" date="2025-08" db="UniProtKB">
        <authorList>
            <consortium name="Ensembl"/>
        </authorList>
    </citation>
    <scope>IDENTIFICATION</scope>
</reference>
<feature type="transmembrane region" description="Helical" evidence="12">
    <location>
        <begin position="126"/>
        <end position="143"/>
    </location>
</feature>
<feature type="transmembrane region" description="Helical" evidence="12">
    <location>
        <begin position="302"/>
        <end position="325"/>
    </location>
</feature>
<dbReference type="Ensembl" id="ENSPKIT00000006464.1">
    <property type="protein sequence ID" value="ENSPKIP00000025722.1"/>
    <property type="gene ID" value="ENSPKIG00000008472.1"/>
</dbReference>
<evidence type="ECO:0000256" key="8">
    <source>
        <dbReference type="ARBA" id="ARBA00023136"/>
    </source>
</evidence>
<protein>
    <submittedName>
        <fullName evidence="13">Transmembrane protein 237</fullName>
    </submittedName>
</protein>
<evidence type="ECO:0000256" key="10">
    <source>
        <dbReference type="ARBA" id="ARBA00025631"/>
    </source>
</evidence>
<dbReference type="GO" id="GO:0016020">
    <property type="term" value="C:membrane"/>
    <property type="evidence" value="ECO:0007669"/>
    <property type="project" value="UniProtKB-SubCell"/>
</dbReference>
<evidence type="ECO:0000256" key="7">
    <source>
        <dbReference type="ARBA" id="ARBA00023069"/>
    </source>
</evidence>
<keyword evidence="4 12" id="KW-0812">Transmembrane</keyword>
<comment type="function">
    <text evidence="10">Component of the transition zone in primary cilia. Required for ciliogenesis.</text>
</comment>
<dbReference type="PANTHER" id="PTHR28388:SF1">
    <property type="entry name" value="TRANSMEMBRANE PROTEIN 237"/>
    <property type="match status" value="1"/>
</dbReference>
<accession>A0A3B3S4T6</accession>
<evidence type="ECO:0000256" key="4">
    <source>
        <dbReference type="ARBA" id="ARBA00022692"/>
    </source>
</evidence>
<dbReference type="Proteomes" id="UP000261540">
    <property type="component" value="Unplaced"/>
</dbReference>
<name>A0A3B3S4T6_9TELE</name>
<evidence type="ECO:0000313" key="13">
    <source>
        <dbReference type="Ensembl" id="ENSPKIP00000025722.1"/>
    </source>
</evidence>
<sequence>MNLGIFDVCLAGAEPGVEMDRVTSGRQSESQEPLTPEHQEVAPHRRRKKKKMQAIGNWAYFSSWWTHNWISAKCNSGQKISSQYVIGVFSLFIYRFIYLYCMISVFRTPRPVFPNLVLLDPQTFHVFAPCQMVHISAPSLFLARSWEGPKMWTVCGSSRTGLGETALDDTLTLTLFTDVDEDNLVNGDGEGHHTDGEELTRKNRKKKKPKMAEMQYVSDLDVQDDDIVTDVQAPVPQISLFSAPTGHSQPVSKVFVERSRRFQAADRFDLGRSIGQVEDYMEVRPLWSTRDVAMKVHSGFRVIGLFSHGFLAGYAVWNIIMVYVLAGDQLTALPNFLQQYHMLAYPYQSLLYLLLSISIVSAFDRVNLAEASVALRSFLTLDPAALSSFLYFAALILSLSQQMASDRINLYTTGNETLWPPGSEHQVLQPWIVVNLVVAVLVSLAWIFISTRHDVDFTEEFLLAMDVDGCIRQEEKPEVLA</sequence>
<dbReference type="GO" id="GO:0060271">
    <property type="term" value="P:cilium assembly"/>
    <property type="evidence" value="ECO:0007669"/>
    <property type="project" value="TreeGrafter"/>
</dbReference>
<dbReference type="GO" id="GO:0035869">
    <property type="term" value="C:ciliary transition zone"/>
    <property type="evidence" value="ECO:0007669"/>
    <property type="project" value="TreeGrafter"/>
</dbReference>
<feature type="region of interest" description="Disordered" evidence="11">
    <location>
        <begin position="21"/>
        <end position="46"/>
    </location>
</feature>
<proteinExistence type="inferred from homology"/>
<dbReference type="GeneTree" id="ENSGT00390000005159"/>
<evidence type="ECO:0000256" key="1">
    <source>
        <dbReference type="ARBA" id="ARBA00004138"/>
    </source>
</evidence>
<feature type="transmembrane region" description="Helical" evidence="12">
    <location>
        <begin position="428"/>
        <end position="449"/>
    </location>
</feature>
<reference evidence="13" key="2">
    <citation type="submission" date="2025-09" db="UniProtKB">
        <authorList>
            <consortium name="Ensembl"/>
        </authorList>
    </citation>
    <scope>IDENTIFICATION</scope>
</reference>
<feature type="compositionally biased region" description="Basic and acidic residues" evidence="11">
    <location>
        <begin position="189"/>
        <end position="201"/>
    </location>
</feature>
<feature type="transmembrane region" description="Helical" evidence="12">
    <location>
        <begin position="84"/>
        <end position="106"/>
    </location>
</feature>
<keyword evidence="9" id="KW-0966">Cell projection</keyword>
<keyword evidence="7" id="KW-0969">Cilium</keyword>
<dbReference type="AlphaFoldDB" id="A0A3B3S4T6"/>
<evidence type="ECO:0000256" key="3">
    <source>
        <dbReference type="ARBA" id="ARBA00008783"/>
    </source>
</evidence>
<evidence type="ECO:0000256" key="12">
    <source>
        <dbReference type="SAM" id="Phobius"/>
    </source>
</evidence>
<feature type="region of interest" description="Disordered" evidence="11">
    <location>
        <begin position="186"/>
        <end position="207"/>
    </location>
</feature>
<feature type="transmembrane region" description="Helical" evidence="12">
    <location>
        <begin position="384"/>
        <end position="404"/>
    </location>
</feature>
<evidence type="ECO:0000256" key="9">
    <source>
        <dbReference type="ARBA" id="ARBA00023273"/>
    </source>
</evidence>
<dbReference type="Pfam" id="PF15383">
    <property type="entry name" value="TMEM237"/>
    <property type="match status" value="1"/>
</dbReference>
<evidence type="ECO:0000256" key="5">
    <source>
        <dbReference type="ARBA" id="ARBA00022794"/>
    </source>
</evidence>
<keyword evidence="14" id="KW-1185">Reference proteome</keyword>
<evidence type="ECO:0000313" key="14">
    <source>
        <dbReference type="Proteomes" id="UP000261540"/>
    </source>
</evidence>
<evidence type="ECO:0000256" key="6">
    <source>
        <dbReference type="ARBA" id="ARBA00022989"/>
    </source>
</evidence>
<keyword evidence="5" id="KW-0970">Cilium biogenesis/degradation</keyword>
<comment type="subcellular location">
    <subcellularLocation>
        <location evidence="1">Cell projection</location>
        <location evidence="1">Cilium</location>
    </subcellularLocation>
    <subcellularLocation>
        <location evidence="2">Membrane</location>
        <topology evidence="2">Multi-pass membrane protein</topology>
    </subcellularLocation>
</comment>
<feature type="compositionally biased region" description="Polar residues" evidence="11">
    <location>
        <begin position="24"/>
        <end position="33"/>
    </location>
</feature>
<dbReference type="PANTHER" id="PTHR28388">
    <property type="entry name" value="TRANSMEMBRANE PROTEIN 237"/>
    <property type="match status" value="1"/>
</dbReference>
<organism evidence="13 14">
    <name type="scientific">Paramormyrops kingsleyae</name>
    <dbReference type="NCBI Taxonomy" id="1676925"/>
    <lineage>
        <taxon>Eukaryota</taxon>
        <taxon>Metazoa</taxon>
        <taxon>Chordata</taxon>
        <taxon>Craniata</taxon>
        <taxon>Vertebrata</taxon>
        <taxon>Euteleostomi</taxon>
        <taxon>Actinopterygii</taxon>
        <taxon>Neopterygii</taxon>
        <taxon>Teleostei</taxon>
        <taxon>Osteoglossocephala</taxon>
        <taxon>Osteoglossomorpha</taxon>
        <taxon>Osteoglossiformes</taxon>
        <taxon>Mormyridae</taxon>
        <taxon>Paramormyrops</taxon>
    </lineage>
</organism>
<dbReference type="GO" id="GO:0060027">
    <property type="term" value="P:convergent extension involved in gastrulation"/>
    <property type="evidence" value="ECO:0007669"/>
    <property type="project" value="Ensembl"/>
</dbReference>
<dbReference type="STRING" id="1676925.ENSPKIP00000025722"/>
<evidence type="ECO:0000256" key="11">
    <source>
        <dbReference type="SAM" id="MobiDB-lite"/>
    </source>
</evidence>
<feature type="transmembrane region" description="Helical" evidence="12">
    <location>
        <begin position="345"/>
        <end position="363"/>
    </location>
</feature>